<evidence type="ECO:0000256" key="1">
    <source>
        <dbReference type="SAM" id="Coils"/>
    </source>
</evidence>
<dbReference type="Proteomes" id="UP001633002">
    <property type="component" value="Unassembled WGS sequence"/>
</dbReference>
<dbReference type="AlphaFoldDB" id="A0ABD3HCL4"/>
<dbReference type="EMBL" id="JBJQOH010000004">
    <property type="protein sequence ID" value="KAL3687791.1"/>
    <property type="molecule type" value="Genomic_DNA"/>
</dbReference>
<proteinExistence type="predicted"/>
<protein>
    <submittedName>
        <fullName evidence="2">Uncharacterized protein</fullName>
    </submittedName>
</protein>
<feature type="coiled-coil region" evidence="1">
    <location>
        <begin position="65"/>
        <end position="92"/>
    </location>
</feature>
<accession>A0ABD3HCL4</accession>
<sequence>MGERTALSPIQHRRLELANDHAQLPKDLTTLRQELANPKLEGTKEAKAQVEAELQLQIQHAHKEAETDKGAIAKLESQIQSAQQEILNWESKEHEWNVKSASLEKQVDEYIVLSAEATSAQQQVASLQLELQTRIAAAFCYQTAWEEELQQVADLEMQAHQLSDEIDRYKHTADRAERAQAAARLELAQIKKDIRLLQLNK</sequence>
<gene>
    <name evidence="2" type="ORF">R1sor_014100</name>
</gene>
<organism evidence="2 3">
    <name type="scientific">Riccia sorocarpa</name>
    <dbReference type="NCBI Taxonomy" id="122646"/>
    <lineage>
        <taxon>Eukaryota</taxon>
        <taxon>Viridiplantae</taxon>
        <taxon>Streptophyta</taxon>
        <taxon>Embryophyta</taxon>
        <taxon>Marchantiophyta</taxon>
        <taxon>Marchantiopsida</taxon>
        <taxon>Marchantiidae</taxon>
        <taxon>Marchantiales</taxon>
        <taxon>Ricciaceae</taxon>
        <taxon>Riccia</taxon>
    </lineage>
</organism>
<evidence type="ECO:0000313" key="3">
    <source>
        <dbReference type="Proteomes" id="UP001633002"/>
    </source>
</evidence>
<keyword evidence="1" id="KW-0175">Coiled coil</keyword>
<comment type="caution">
    <text evidence="2">The sequence shown here is derived from an EMBL/GenBank/DDBJ whole genome shotgun (WGS) entry which is preliminary data.</text>
</comment>
<reference evidence="2 3" key="1">
    <citation type="submission" date="2024-09" db="EMBL/GenBank/DDBJ databases">
        <title>Chromosome-scale assembly of Riccia sorocarpa.</title>
        <authorList>
            <person name="Paukszto L."/>
        </authorList>
    </citation>
    <scope>NUCLEOTIDE SEQUENCE [LARGE SCALE GENOMIC DNA]</scope>
    <source>
        <strain evidence="2">LP-2024</strain>
        <tissue evidence="2">Aerial parts of the thallus</tissue>
    </source>
</reference>
<feature type="coiled-coil region" evidence="1">
    <location>
        <begin position="145"/>
        <end position="193"/>
    </location>
</feature>
<evidence type="ECO:0000313" key="2">
    <source>
        <dbReference type="EMBL" id="KAL3687791.1"/>
    </source>
</evidence>
<keyword evidence="3" id="KW-1185">Reference proteome</keyword>
<name>A0ABD3HCL4_9MARC</name>